<accession>A0AAV2R6T1</accession>
<dbReference type="EMBL" id="CAXKWB010015016">
    <property type="protein sequence ID" value="CAL4112453.1"/>
    <property type="molecule type" value="Genomic_DNA"/>
</dbReference>
<dbReference type="Proteomes" id="UP001497623">
    <property type="component" value="Unassembled WGS sequence"/>
</dbReference>
<sequence>FSLDKPTLDGPTVSQVGDMAMRDHEPIPASYALANAVTIPEPQKSEIPPSSRHQAMIGIPGGGSNLTTSHARYGTVSVAPGVSVPAGMAGTCYNYPSSSGGILTNSSTNLPASLGINPGSIPHIPQSIISTSTALLANSSNASNSVATSTSSLDIATLRTVLGVNDQVNALIHSTSATTNTTSSLGRPVVSIPIQQLQEHPQ</sequence>
<name>A0AAV2R6T1_MEGNR</name>
<keyword evidence="2" id="KW-1185">Reference proteome</keyword>
<reference evidence="1 2" key="1">
    <citation type="submission" date="2024-05" db="EMBL/GenBank/DDBJ databases">
        <authorList>
            <person name="Wallberg A."/>
        </authorList>
    </citation>
    <scope>NUCLEOTIDE SEQUENCE [LARGE SCALE GENOMIC DNA]</scope>
</reference>
<evidence type="ECO:0000313" key="2">
    <source>
        <dbReference type="Proteomes" id="UP001497623"/>
    </source>
</evidence>
<comment type="caution">
    <text evidence="1">The sequence shown here is derived from an EMBL/GenBank/DDBJ whole genome shotgun (WGS) entry which is preliminary data.</text>
</comment>
<organism evidence="1 2">
    <name type="scientific">Meganyctiphanes norvegica</name>
    <name type="common">Northern krill</name>
    <name type="synonym">Thysanopoda norvegica</name>
    <dbReference type="NCBI Taxonomy" id="48144"/>
    <lineage>
        <taxon>Eukaryota</taxon>
        <taxon>Metazoa</taxon>
        <taxon>Ecdysozoa</taxon>
        <taxon>Arthropoda</taxon>
        <taxon>Crustacea</taxon>
        <taxon>Multicrustacea</taxon>
        <taxon>Malacostraca</taxon>
        <taxon>Eumalacostraca</taxon>
        <taxon>Eucarida</taxon>
        <taxon>Euphausiacea</taxon>
        <taxon>Euphausiidae</taxon>
        <taxon>Meganyctiphanes</taxon>
    </lineage>
</organism>
<proteinExistence type="predicted"/>
<feature type="non-terminal residue" evidence="1">
    <location>
        <position position="1"/>
    </location>
</feature>
<evidence type="ECO:0000313" key="1">
    <source>
        <dbReference type="EMBL" id="CAL4112453.1"/>
    </source>
</evidence>
<dbReference type="AlphaFoldDB" id="A0AAV2R6T1"/>
<protein>
    <recommendedName>
        <fullName evidence="3">Mixed-lineage leukemia-like protein</fullName>
    </recommendedName>
</protein>
<gene>
    <name evidence="1" type="ORF">MNOR_LOCUS19900</name>
</gene>
<evidence type="ECO:0008006" key="3">
    <source>
        <dbReference type="Google" id="ProtNLM"/>
    </source>
</evidence>